<dbReference type="AlphaFoldDB" id="A0A2S4L321"/>
<evidence type="ECO:0008006" key="5">
    <source>
        <dbReference type="Google" id="ProtNLM"/>
    </source>
</evidence>
<name>A0A2S4L321_9HYPO</name>
<dbReference type="OrthoDB" id="4084551at2759"/>
<sequence length="269" mass="28568">MHASAILAGLALCRAAAAAAAPDAVEQRVEDLRTLPWVAVDDEGQPSKTVTPSVATVGGTPSPVDGAPHDLTASVYTWTSWGAIATSTGTPPNPTATNPATGEGAFSRCYNRDGDFAPFCRPLHNSTLLTGNTYYITWDPDFYNHTTGGGGDDNNNNNNSSTLEIAVRLDYLNHSSNEMLKFDTFDRVPAKWGFWPFKVDDSLLKGSHLNNVTITLLSSPRGSNDKTKSVALPVALARPQLGRTAPSSDPSPRTLLIALPLTLGVCALF</sequence>
<comment type="caution">
    <text evidence="3">The sequence shown here is derived from an EMBL/GenBank/DDBJ whole genome shotgun (WGS) entry which is preliminary data.</text>
</comment>
<evidence type="ECO:0000256" key="1">
    <source>
        <dbReference type="SAM" id="MobiDB-lite"/>
    </source>
</evidence>
<organism evidence="3 4">
    <name type="scientific">Tolypocladium paradoxum</name>
    <dbReference type="NCBI Taxonomy" id="94208"/>
    <lineage>
        <taxon>Eukaryota</taxon>
        <taxon>Fungi</taxon>
        <taxon>Dikarya</taxon>
        <taxon>Ascomycota</taxon>
        <taxon>Pezizomycotina</taxon>
        <taxon>Sordariomycetes</taxon>
        <taxon>Hypocreomycetidae</taxon>
        <taxon>Hypocreales</taxon>
        <taxon>Ophiocordycipitaceae</taxon>
        <taxon>Tolypocladium</taxon>
    </lineage>
</organism>
<evidence type="ECO:0000256" key="2">
    <source>
        <dbReference type="SAM" id="SignalP"/>
    </source>
</evidence>
<keyword evidence="2" id="KW-0732">Signal</keyword>
<accession>A0A2S4L321</accession>
<dbReference type="InterPro" id="IPR028000">
    <property type="entry name" value="Pma1"/>
</dbReference>
<reference evidence="3 4" key="1">
    <citation type="submission" date="2018-01" db="EMBL/GenBank/DDBJ databases">
        <title>Harnessing the power of phylogenomics to disentangle the directionality and signatures of interkingdom host jumping in the parasitic fungal genus Tolypocladium.</title>
        <authorList>
            <person name="Quandt C.A."/>
            <person name="Patterson W."/>
            <person name="Spatafora J.W."/>
        </authorList>
    </citation>
    <scope>NUCLEOTIDE SEQUENCE [LARGE SCALE GENOMIC DNA]</scope>
    <source>
        <strain evidence="3 4">NRBC 100945</strain>
    </source>
</reference>
<feature type="signal peptide" evidence="2">
    <location>
        <begin position="1"/>
        <end position="20"/>
    </location>
</feature>
<feature type="chain" id="PRO_5015589983" description="Secreted protein" evidence="2">
    <location>
        <begin position="21"/>
        <end position="269"/>
    </location>
</feature>
<dbReference type="EMBL" id="PKSG01000301">
    <property type="protein sequence ID" value="POR36797.1"/>
    <property type="molecule type" value="Genomic_DNA"/>
</dbReference>
<proteinExistence type="predicted"/>
<dbReference type="Pfam" id="PF14610">
    <property type="entry name" value="Psg1"/>
    <property type="match status" value="1"/>
</dbReference>
<keyword evidence="4" id="KW-1185">Reference proteome</keyword>
<feature type="region of interest" description="Disordered" evidence="1">
    <location>
        <begin position="43"/>
        <end position="68"/>
    </location>
</feature>
<gene>
    <name evidence="3" type="ORF">TPAR_03006</name>
</gene>
<evidence type="ECO:0000313" key="4">
    <source>
        <dbReference type="Proteomes" id="UP000237481"/>
    </source>
</evidence>
<protein>
    <recommendedName>
        <fullName evidence="5">Secreted protein</fullName>
    </recommendedName>
</protein>
<evidence type="ECO:0000313" key="3">
    <source>
        <dbReference type="EMBL" id="POR36797.1"/>
    </source>
</evidence>
<feature type="non-terminal residue" evidence="3">
    <location>
        <position position="269"/>
    </location>
</feature>
<dbReference type="Proteomes" id="UP000237481">
    <property type="component" value="Unassembled WGS sequence"/>
</dbReference>